<dbReference type="EMBL" id="AZAJ01000001">
    <property type="protein sequence ID" value="ETA68880.1"/>
    <property type="molecule type" value="Genomic_DNA"/>
</dbReference>
<accession>W9DTB3</accession>
<organism evidence="1 2">
    <name type="scientific">Methanolobus tindarius DSM 2278</name>
    <dbReference type="NCBI Taxonomy" id="1090322"/>
    <lineage>
        <taxon>Archaea</taxon>
        <taxon>Methanobacteriati</taxon>
        <taxon>Methanobacteriota</taxon>
        <taxon>Stenosarchaea group</taxon>
        <taxon>Methanomicrobia</taxon>
        <taxon>Methanosarcinales</taxon>
        <taxon>Methanosarcinaceae</taxon>
        <taxon>Methanolobus</taxon>
    </lineage>
</organism>
<comment type="caution">
    <text evidence="1">The sequence shown here is derived from an EMBL/GenBank/DDBJ whole genome shotgun (WGS) entry which is preliminary data.</text>
</comment>
<dbReference type="AlphaFoldDB" id="W9DTB3"/>
<name>W9DTB3_METTI</name>
<protein>
    <submittedName>
        <fullName evidence="1">Uncharacterized protein</fullName>
    </submittedName>
</protein>
<proteinExistence type="predicted"/>
<keyword evidence="2" id="KW-1185">Reference proteome</keyword>
<evidence type="ECO:0000313" key="1">
    <source>
        <dbReference type="EMBL" id="ETA68880.1"/>
    </source>
</evidence>
<gene>
    <name evidence="1" type="ORF">MettiDRAFT_2368</name>
</gene>
<reference evidence="1 2" key="1">
    <citation type="submission" date="2013-08" db="EMBL/GenBank/DDBJ databases">
        <authorList>
            <consortium name="DOE Joint Genome Institute"/>
            <person name="Eisen J."/>
            <person name="Huntemann M."/>
            <person name="Han J."/>
            <person name="Chen A."/>
            <person name="Kyrpides N."/>
            <person name="Mavromatis K."/>
            <person name="Markowitz V."/>
            <person name="Palaniappan K."/>
            <person name="Ivanova N."/>
            <person name="Schaumberg A."/>
            <person name="Pati A."/>
            <person name="Liolios K."/>
            <person name="Nordberg H.P."/>
            <person name="Cantor M.N."/>
            <person name="Hua S.X."/>
            <person name="Woyke T."/>
        </authorList>
    </citation>
    <scope>NUCLEOTIDE SEQUENCE [LARGE SCALE GENOMIC DNA]</scope>
    <source>
        <strain evidence="1 2">DSM 2278</strain>
    </source>
</reference>
<sequence length="150" mass="17836">MKNNEKTEMKWREATVKVLCMDKNATKFIDKWNGKDNPYENDRFSKEPCKIEIFDTEYGKRVLFSHNASAYEIAFDDAILAVSHRIHIFLQTQFLATLDVSYIVENERIEPITYMFHQSFTDDELDTLTEHELLYTNVLNMNHEAREKME</sequence>
<evidence type="ECO:0000313" key="2">
    <source>
        <dbReference type="Proteomes" id="UP000019483"/>
    </source>
</evidence>
<dbReference type="Proteomes" id="UP000019483">
    <property type="component" value="Unassembled WGS sequence"/>
</dbReference>